<gene>
    <name evidence="5" type="ORF">DXT99_07720</name>
</gene>
<dbReference type="SUPFAM" id="SSF48452">
    <property type="entry name" value="TPR-like"/>
    <property type="match status" value="1"/>
</dbReference>
<dbReference type="SMART" id="SM00028">
    <property type="entry name" value="TPR"/>
    <property type="match status" value="4"/>
</dbReference>
<feature type="repeat" description="TPR" evidence="3">
    <location>
        <begin position="132"/>
        <end position="165"/>
    </location>
</feature>
<feature type="chain" id="PRO_5017557811" evidence="4">
    <location>
        <begin position="23"/>
        <end position="344"/>
    </location>
</feature>
<dbReference type="InterPro" id="IPR011990">
    <property type="entry name" value="TPR-like_helical_dom_sf"/>
</dbReference>
<evidence type="ECO:0000256" key="3">
    <source>
        <dbReference type="PROSITE-ProRule" id="PRU00339"/>
    </source>
</evidence>
<dbReference type="PANTHER" id="PTHR44858:SF1">
    <property type="entry name" value="UDP-N-ACETYLGLUCOSAMINE--PEPTIDE N-ACETYLGLUCOSAMINYLTRANSFERASE SPINDLY-RELATED"/>
    <property type="match status" value="1"/>
</dbReference>
<feature type="signal peptide" evidence="4">
    <location>
        <begin position="1"/>
        <end position="22"/>
    </location>
</feature>
<dbReference type="InterPro" id="IPR019734">
    <property type="entry name" value="TPR_rpt"/>
</dbReference>
<keyword evidence="1" id="KW-0677">Repeat</keyword>
<feature type="repeat" description="TPR" evidence="3">
    <location>
        <begin position="26"/>
        <end position="59"/>
    </location>
</feature>
<dbReference type="EMBL" id="QRGR01000007">
    <property type="protein sequence ID" value="RDV15872.1"/>
    <property type="molecule type" value="Genomic_DNA"/>
</dbReference>
<dbReference type="PANTHER" id="PTHR44858">
    <property type="entry name" value="TETRATRICOPEPTIDE REPEAT PROTEIN 6"/>
    <property type="match status" value="1"/>
</dbReference>
<organism evidence="5 6">
    <name type="scientific">Pontibacter diazotrophicus</name>
    <dbReference type="NCBI Taxonomy" id="1400979"/>
    <lineage>
        <taxon>Bacteria</taxon>
        <taxon>Pseudomonadati</taxon>
        <taxon>Bacteroidota</taxon>
        <taxon>Cytophagia</taxon>
        <taxon>Cytophagales</taxon>
        <taxon>Hymenobacteraceae</taxon>
        <taxon>Pontibacter</taxon>
    </lineage>
</organism>
<evidence type="ECO:0000313" key="5">
    <source>
        <dbReference type="EMBL" id="RDV15872.1"/>
    </source>
</evidence>
<evidence type="ECO:0000256" key="1">
    <source>
        <dbReference type="ARBA" id="ARBA00022737"/>
    </source>
</evidence>
<feature type="repeat" description="TPR" evidence="3">
    <location>
        <begin position="98"/>
        <end position="131"/>
    </location>
</feature>
<name>A0A3D8LG44_9BACT</name>
<sequence length="344" mass="39112">MKKLLCSLLFCFAIAVTSQAQSSTDVVDIIEEGIRLYEKGNYEAAIAQYKEALKLDAKNPEANYELALTYFALKDMPNAIAYSNAVIKHRVAEPELRAQAHVNKGSALDVSGKQDKAIKEYNRAIKLAPRHHLAYYNLGLTHYNQKNYKEAEQSLTRALRLNQGHGSSHLLLAYIKQAQKQRVQSLLALYNFLLLEPTSERAPAAYELLQQMQQEGVSTGNGNAINITVSADKLDDNPFSAAELMVSMSQASNSIEAREGKTPGELFYENTASFFKVLGELREEKDDFWWSYYVEFFHEMALDKNVEAFSYYISQSKSTASLSWLQEHPEKVEQLTSWYRNYKR</sequence>
<accession>A0A3D8LG44</accession>
<evidence type="ECO:0000256" key="4">
    <source>
        <dbReference type="SAM" id="SignalP"/>
    </source>
</evidence>
<keyword evidence="2 3" id="KW-0802">TPR repeat</keyword>
<dbReference type="AlphaFoldDB" id="A0A3D8LG44"/>
<keyword evidence="6" id="KW-1185">Reference proteome</keyword>
<keyword evidence="4" id="KW-0732">Signal</keyword>
<evidence type="ECO:0000313" key="6">
    <source>
        <dbReference type="Proteomes" id="UP000256708"/>
    </source>
</evidence>
<dbReference type="OrthoDB" id="793001at2"/>
<dbReference type="Proteomes" id="UP000256708">
    <property type="component" value="Unassembled WGS sequence"/>
</dbReference>
<dbReference type="InterPro" id="IPR050498">
    <property type="entry name" value="Ycf3"/>
</dbReference>
<dbReference type="Pfam" id="PF13414">
    <property type="entry name" value="TPR_11"/>
    <property type="match status" value="1"/>
</dbReference>
<protein>
    <submittedName>
        <fullName evidence="5">Tetratricopeptide repeat protein</fullName>
    </submittedName>
</protein>
<dbReference type="Gene3D" id="1.25.40.10">
    <property type="entry name" value="Tetratricopeptide repeat domain"/>
    <property type="match status" value="2"/>
</dbReference>
<comment type="caution">
    <text evidence="5">The sequence shown here is derived from an EMBL/GenBank/DDBJ whole genome shotgun (WGS) entry which is preliminary data.</text>
</comment>
<evidence type="ECO:0000256" key="2">
    <source>
        <dbReference type="ARBA" id="ARBA00022803"/>
    </source>
</evidence>
<dbReference type="RefSeq" id="WP_115564944.1">
    <property type="nucleotide sequence ID" value="NZ_QRGR01000007.1"/>
</dbReference>
<proteinExistence type="predicted"/>
<dbReference type="PROSITE" id="PS50005">
    <property type="entry name" value="TPR"/>
    <property type="match status" value="3"/>
</dbReference>
<dbReference type="Pfam" id="PF13432">
    <property type="entry name" value="TPR_16"/>
    <property type="match status" value="1"/>
</dbReference>
<reference evidence="6" key="1">
    <citation type="submission" date="2018-08" db="EMBL/GenBank/DDBJ databases">
        <authorList>
            <person name="Liu Z.-W."/>
            <person name="Du Z.-J."/>
        </authorList>
    </citation>
    <scope>NUCLEOTIDE SEQUENCE [LARGE SCALE GENOMIC DNA]</scope>
    <source>
        <strain evidence="6">H4X</strain>
    </source>
</reference>